<dbReference type="PANTHER" id="PTHR33053:SF24">
    <property type="entry name" value="TRANSPOSASE DOMAIN-CONTAINING PROTEIN"/>
    <property type="match status" value="1"/>
</dbReference>
<proteinExistence type="predicted"/>
<evidence type="ECO:0008006" key="2">
    <source>
        <dbReference type="Google" id="ProtNLM"/>
    </source>
</evidence>
<reference evidence="1" key="1">
    <citation type="submission" date="2018-04" db="EMBL/GenBank/DDBJ databases">
        <title>Transcriptome assembly of Sipha flava.</title>
        <authorList>
            <person name="Scully E.D."/>
            <person name="Geib S.M."/>
            <person name="Palmer N.A."/>
            <person name="Koch K."/>
            <person name="Bradshaw J."/>
            <person name="Heng-Moss T."/>
            <person name="Sarath G."/>
        </authorList>
    </citation>
    <scope>NUCLEOTIDE SEQUENCE</scope>
</reference>
<accession>A0A2S2QCQ2</accession>
<dbReference type="EMBL" id="GGMS01005779">
    <property type="protein sequence ID" value="MBY74982.1"/>
    <property type="molecule type" value="Transcribed_RNA"/>
</dbReference>
<organism evidence="1">
    <name type="scientific">Sipha flava</name>
    <name type="common">yellow sugarcane aphid</name>
    <dbReference type="NCBI Taxonomy" id="143950"/>
    <lineage>
        <taxon>Eukaryota</taxon>
        <taxon>Metazoa</taxon>
        <taxon>Ecdysozoa</taxon>
        <taxon>Arthropoda</taxon>
        <taxon>Hexapoda</taxon>
        <taxon>Insecta</taxon>
        <taxon>Pterygota</taxon>
        <taxon>Neoptera</taxon>
        <taxon>Paraneoptera</taxon>
        <taxon>Hemiptera</taxon>
        <taxon>Sternorrhyncha</taxon>
        <taxon>Aphidomorpha</taxon>
        <taxon>Aphidoidea</taxon>
        <taxon>Aphididae</taxon>
        <taxon>Sipha</taxon>
    </lineage>
</organism>
<dbReference type="PANTHER" id="PTHR33053">
    <property type="entry name" value="PROTEIN, PUTATIVE-RELATED"/>
    <property type="match status" value="1"/>
</dbReference>
<dbReference type="OrthoDB" id="10015795at2759"/>
<dbReference type="AlphaFoldDB" id="A0A2S2QCQ2"/>
<gene>
    <name evidence="1" type="ORF">g.98771</name>
</gene>
<sequence>MKLANWAVKYNITNVSLSELLKILKYCYDPSLPMDARTLVRTDVSHVKIPLKDVPPGKYYHFGIANGIKNNYICKCENPVLKLVVGIDGLPLTKSSTSTFWPILGYIRPNSKLVFPIGLYWGKDKPSESNQFLQDFYEEITNLINNGIEIINKNGLLCKAKIVLDVFCCDVLAKAYVLKTKGHSGFFSCSRCLVEGEYLERRVCFPDLNCAKRTHEHFINKNQEEHHIGTSMSILINIPDINIVNCFSLDYMHLICLGVMRKLINLWLKGPLKVRIRGSETKILSLKLISLKSYIPSDFQRKPRGLDEINRWKATELRTFLLYLGPVVLKNVISDVCYAHFLTLHVGMFLLLTPSINDSLLKFSRDLLTYFVKKFSDIYGKEWLSHNVHSIQHLCDDYEQFGNLDNCSTFPFENHMMVLKKYMRKCHQPLQQAVKRYSEQISFNNVSDLSINNCNFKHGDYVFKNRHIEGPLPIDVRIKYQYNYMIFKDSEIKTKNIADCYVQTNDGEVVKIVNICLAAVNDEIIMVGYKFKTVSDYYLKPLKSSKLNIFTINDLDDTLSWWLIKHIKSKFMFLNDSKNTTIAIPIIHTTQ</sequence>
<name>A0A2S2QCQ2_9HEMI</name>
<protein>
    <recommendedName>
        <fullName evidence="2">DUF4218 domain-containing protein</fullName>
    </recommendedName>
</protein>
<evidence type="ECO:0000313" key="1">
    <source>
        <dbReference type="EMBL" id="MBY74982.1"/>
    </source>
</evidence>